<gene>
    <name evidence="1" type="ORF">PENTCL1PPCAC_10932</name>
</gene>
<sequence length="65" mass="7827">SRGRSQRKILEFYLQSHYATCHLLIEKNCYPFLEKIDVLAGYYRSTRRNLHQKKKNCHNDEDLPS</sequence>
<evidence type="ECO:0000313" key="2">
    <source>
        <dbReference type="Proteomes" id="UP001432027"/>
    </source>
</evidence>
<comment type="caution">
    <text evidence="1">The sequence shown here is derived from an EMBL/GenBank/DDBJ whole genome shotgun (WGS) entry which is preliminary data.</text>
</comment>
<reference evidence="1" key="1">
    <citation type="submission" date="2023-10" db="EMBL/GenBank/DDBJ databases">
        <title>Genome assembly of Pristionchus species.</title>
        <authorList>
            <person name="Yoshida K."/>
            <person name="Sommer R.J."/>
        </authorList>
    </citation>
    <scope>NUCLEOTIDE SEQUENCE</scope>
    <source>
        <strain evidence="1">RS0144</strain>
    </source>
</reference>
<evidence type="ECO:0000313" key="1">
    <source>
        <dbReference type="EMBL" id="GMS88757.1"/>
    </source>
</evidence>
<accession>A0AAV5T2I7</accession>
<organism evidence="1 2">
    <name type="scientific">Pristionchus entomophagus</name>
    <dbReference type="NCBI Taxonomy" id="358040"/>
    <lineage>
        <taxon>Eukaryota</taxon>
        <taxon>Metazoa</taxon>
        <taxon>Ecdysozoa</taxon>
        <taxon>Nematoda</taxon>
        <taxon>Chromadorea</taxon>
        <taxon>Rhabditida</taxon>
        <taxon>Rhabditina</taxon>
        <taxon>Diplogasteromorpha</taxon>
        <taxon>Diplogasteroidea</taxon>
        <taxon>Neodiplogasteridae</taxon>
        <taxon>Pristionchus</taxon>
    </lineage>
</organism>
<feature type="non-terminal residue" evidence="1">
    <location>
        <position position="1"/>
    </location>
</feature>
<name>A0AAV5T2I7_9BILA</name>
<protein>
    <submittedName>
        <fullName evidence="1">Uncharacterized protein</fullName>
    </submittedName>
</protein>
<keyword evidence="2" id="KW-1185">Reference proteome</keyword>
<dbReference type="EMBL" id="BTSX01000003">
    <property type="protein sequence ID" value="GMS88757.1"/>
    <property type="molecule type" value="Genomic_DNA"/>
</dbReference>
<dbReference type="Proteomes" id="UP001432027">
    <property type="component" value="Unassembled WGS sequence"/>
</dbReference>
<proteinExistence type="predicted"/>
<dbReference type="AlphaFoldDB" id="A0AAV5T2I7"/>